<keyword evidence="2" id="KW-1133">Transmembrane helix</keyword>
<feature type="transmembrane region" description="Helical" evidence="2">
    <location>
        <begin position="106"/>
        <end position="126"/>
    </location>
</feature>
<dbReference type="EMBL" id="JDYK01000003">
    <property type="protein sequence ID" value="EWS82366.1"/>
    <property type="molecule type" value="Genomic_DNA"/>
</dbReference>
<feature type="region of interest" description="Disordered" evidence="1">
    <location>
        <begin position="28"/>
        <end position="58"/>
    </location>
</feature>
<accession>Z9JX33</accession>
<feature type="transmembrane region" description="Helical" evidence="2">
    <location>
        <begin position="313"/>
        <end position="336"/>
    </location>
</feature>
<feature type="transmembrane region" description="Helical" evidence="2">
    <location>
        <begin position="374"/>
        <end position="393"/>
    </location>
</feature>
<sequence length="491" mass="49109">MTSRTPARPFHAPRPALERTAVLPRLLPATARPAPWSSSASTAAPRRRGLPAGTAGRAIADGGAGSGGVAIRGTGDVAAGAEAAAEQGGADRGSGGGIGRLESLDLVRLLAILGMMAAHLLAPLAMVGADGLQGATARVASVLTEGPASTTFAVVGGFSLVLASRGRLLAGDRRGAVLAGVLRGALVAGIGLVLGFVPTAVVVVLVPFGIGMMITAPLLLLRSRWLIAIAAVLTAGGGYLNALVRSSLGQVQEVGAITPLNLAEPVVLLRGLALTGMYPLVTWLPYLLLGVVLMRSLLTALEDGRARRWSARALGIAAAVATATYGLSALAGAWAIGHGVDPLAVSLHGFGAPVLPEAWALAVAAPHSGSPADMIATASVAVALIGAMTLLVPPGRHLHGTIGRALRAAGAAPLTIYTVHVILTGVALVVAMLSDPEGGFMTMPWYVAGLGVLAVHVAIALGIGAALARSGRRGPLEAALSGAVRRGVPQR</sequence>
<keyword evidence="2" id="KW-0472">Membrane</keyword>
<protein>
    <recommendedName>
        <fullName evidence="3">Heparan-alpha-glucosaminide N-acetyltransferase catalytic domain-containing protein</fullName>
    </recommendedName>
</protein>
<feature type="transmembrane region" description="Helical" evidence="2">
    <location>
        <begin position="146"/>
        <end position="163"/>
    </location>
</feature>
<evidence type="ECO:0000313" key="5">
    <source>
        <dbReference type="Proteomes" id="UP000023067"/>
    </source>
</evidence>
<evidence type="ECO:0000256" key="1">
    <source>
        <dbReference type="SAM" id="MobiDB-lite"/>
    </source>
</evidence>
<evidence type="ECO:0000259" key="3">
    <source>
        <dbReference type="Pfam" id="PF07786"/>
    </source>
</evidence>
<dbReference type="OrthoDB" id="4966979at2"/>
<comment type="caution">
    <text evidence="4">The sequence shown here is derived from an EMBL/GenBank/DDBJ whole genome shotgun (WGS) entry which is preliminary data.</text>
</comment>
<gene>
    <name evidence="4" type="ORF">BF93_12250</name>
</gene>
<dbReference type="Proteomes" id="UP000023067">
    <property type="component" value="Unassembled WGS sequence"/>
</dbReference>
<dbReference type="Pfam" id="PF07786">
    <property type="entry name" value="HGSNAT_cat"/>
    <property type="match status" value="1"/>
</dbReference>
<dbReference type="STRING" id="396014.BF93_12250"/>
<keyword evidence="2" id="KW-0812">Transmembrane</keyword>
<reference evidence="4 5" key="1">
    <citation type="submission" date="2014-02" db="EMBL/GenBank/DDBJ databases">
        <title>Genome sequence of Brachybacterium phenoliresistens strain W13A50.</title>
        <authorList>
            <person name="Wang X."/>
        </authorList>
    </citation>
    <scope>NUCLEOTIDE SEQUENCE [LARGE SCALE GENOMIC DNA]</scope>
    <source>
        <strain evidence="4 5">W13A50</strain>
    </source>
</reference>
<dbReference type="PATRIC" id="fig|396014.3.peg.956"/>
<organism evidence="4 5">
    <name type="scientific">Brachybacterium phenoliresistens</name>
    <dbReference type="NCBI Taxonomy" id="396014"/>
    <lineage>
        <taxon>Bacteria</taxon>
        <taxon>Bacillati</taxon>
        <taxon>Actinomycetota</taxon>
        <taxon>Actinomycetes</taxon>
        <taxon>Micrococcales</taxon>
        <taxon>Dermabacteraceae</taxon>
        <taxon>Brachybacterium</taxon>
    </lineage>
</organism>
<dbReference type="HOGENOM" id="CLU_036065_1_0_11"/>
<feature type="compositionally biased region" description="Low complexity" evidence="1">
    <location>
        <begin position="28"/>
        <end position="44"/>
    </location>
</feature>
<feature type="transmembrane region" description="Helical" evidence="2">
    <location>
        <begin position="414"/>
        <end position="433"/>
    </location>
</feature>
<feature type="transmembrane region" description="Helical" evidence="2">
    <location>
        <begin position="200"/>
        <end position="220"/>
    </location>
</feature>
<dbReference type="AlphaFoldDB" id="Z9JX33"/>
<name>Z9JX33_9MICO</name>
<proteinExistence type="predicted"/>
<feature type="transmembrane region" description="Helical" evidence="2">
    <location>
        <begin position="175"/>
        <end position="194"/>
    </location>
</feature>
<dbReference type="RefSeq" id="WP_051486527.1">
    <property type="nucleotide sequence ID" value="NZ_KK069989.1"/>
</dbReference>
<feature type="transmembrane region" description="Helical" evidence="2">
    <location>
        <begin position="445"/>
        <end position="468"/>
    </location>
</feature>
<evidence type="ECO:0000313" key="4">
    <source>
        <dbReference type="EMBL" id="EWS82366.1"/>
    </source>
</evidence>
<keyword evidence="5" id="KW-1185">Reference proteome</keyword>
<feature type="domain" description="Heparan-alpha-glucosaminide N-acetyltransferase catalytic" evidence="3">
    <location>
        <begin position="100"/>
        <end position="303"/>
    </location>
</feature>
<feature type="transmembrane region" description="Helical" evidence="2">
    <location>
        <begin position="225"/>
        <end position="244"/>
    </location>
</feature>
<dbReference type="InterPro" id="IPR012429">
    <property type="entry name" value="HGSNAT_cat"/>
</dbReference>
<evidence type="ECO:0000256" key="2">
    <source>
        <dbReference type="SAM" id="Phobius"/>
    </source>
</evidence>
<dbReference type="eggNOG" id="COG3503">
    <property type="taxonomic scope" value="Bacteria"/>
</dbReference>